<protein>
    <submittedName>
        <fullName evidence="2">Uncharacterized protein</fullName>
    </submittedName>
</protein>
<feature type="compositionally biased region" description="Polar residues" evidence="1">
    <location>
        <begin position="31"/>
        <end position="42"/>
    </location>
</feature>
<name>A0A3N4K1P2_9PEZI</name>
<reference evidence="2 3" key="1">
    <citation type="journal article" date="2018" name="Nat. Ecol. Evol.">
        <title>Pezizomycetes genomes reveal the molecular basis of ectomycorrhizal truffle lifestyle.</title>
        <authorList>
            <person name="Murat C."/>
            <person name="Payen T."/>
            <person name="Noel B."/>
            <person name="Kuo A."/>
            <person name="Morin E."/>
            <person name="Chen J."/>
            <person name="Kohler A."/>
            <person name="Krizsan K."/>
            <person name="Balestrini R."/>
            <person name="Da Silva C."/>
            <person name="Montanini B."/>
            <person name="Hainaut M."/>
            <person name="Levati E."/>
            <person name="Barry K.W."/>
            <person name="Belfiori B."/>
            <person name="Cichocki N."/>
            <person name="Clum A."/>
            <person name="Dockter R.B."/>
            <person name="Fauchery L."/>
            <person name="Guy J."/>
            <person name="Iotti M."/>
            <person name="Le Tacon F."/>
            <person name="Lindquist E.A."/>
            <person name="Lipzen A."/>
            <person name="Malagnac F."/>
            <person name="Mello A."/>
            <person name="Molinier V."/>
            <person name="Miyauchi S."/>
            <person name="Poulain J."/>
            <person name="Riccioni C."/>
            <person name="Rubini A."/>
            <person name="Sitrit Y."/>
            <person name="Splivallo R."/>
            <person name="Traeger S."/>
            <person name="Wang M."/>
            <person name="Zifcakova L."/>
            <person name="Wipf D."/>
            <person name="Zambonelli A."/>
            <person name="Paolocci F."/>
            <person name="Nowrousian M."/>
            <person name="Ottonello S."/>
            <person name="Baldrian P."/>
            <person name="Spatafora J.W."/>
            <person name="Henrissat B."/>
            <person name="Nagy L.G."/>
            <person name="Aury J.M."/>
            <person name="Wincker P."/>
            <person name="Grigoriev I.V."/>
            <person name="Bonfante P."/>
            <person name="Martin F.M."/>
        </authorList>
    </citation>
    <scope>NUCLEOTIDE SEQUENCE [LARGE SCALE GENOMIC DNA]</scope>
    <source>
        <strain evidence="2 3">120613-1</strain>
    </source>
</reference>
<sequence>MTNHGLDDELEYCNASRYHIGSSFAGRGGSQMDNQSPESMPGNTDEDSPESIPNSNSPLSFPETLGPHVSVSPVIFSGHSVAHDVDESTPRILHREEECKVKDHHPAERETPFDTINLRDPSVVNEGPELRHMFAYITNLKASVDKGIISQGKARYLEKELNLSRCRESATNATINELRGQARELKRALAQSSCDPSEASTDSQIASDYEFLKKHMQNWAFKHFKGSEINPVTPDPILESIDSLGLGNEAFMNALMKLLYIGGRENHLTINTLLLSFLNKHLSSGLSSILTLQGMAAILEFEPYLEAHSPQGGSI</sequence>
<evidence type="ECO:0000313" key="3">
    <source>
        <dbReference type="Proteomes" id="UP000276215"/>
    </source>
</evidence>
<gene>
    <name evidence="2" type="ORF">L873DRAFT_1787708</name>
</gene>
<feature type="region of interest" description="Disordered" evidence="1">
    <location>
        <begin position="101"/>
        <end position="120"/>
    </location>
</feature>
<dbReference type="AlphaFoldDB" id="A0A3N4K1P2"/>
<organism evidence="2 3">
    <name type="scientific">Choiromyces venosus 120613-1</name>
    <dbReference type="NCBI Taxonomy" id="1336337"/>
    <lineage>
        <taxon>Eukaryota</taxon>
        <taxon>Fungi</taxon>
        <taxon>Dikarya</taxon>
        <taxon>Ascomycota</taxon>
        <taxon>Pezizomycotina</taxon>
        <taxon>Pezizomycetes</taxon>
        <taxon>Pezizales</taxon>
        <taxon>Tuberaceae</taxon>
        <taxon>Choiromyces</taxon>
    </lineage>
</organism>
<accession>A0A3N4K1P2</accession>
<evidence type="ECO:0000256" key="1">
    <source>
        <dbReference type="SAM" id="MobiDB-lite"/>
    </source>
</evidence>
<keyword evidence="3" id="KW-1185">Reference proteome</keyword>
<feature type="compositionally biased region" description="Basic and acidic residues" evidence="1">
    <location>
        <begin position="101"/>
        <end position="112"/>
    </location>
</feature>
<dbReference type="Proteomes" id="UP000276215">
    <property type="component" value="Unassembled WGS sequence"/>
</dbReference>
<evidence type="ECO:0000313" key="2">
    <source>
        <dbReference type="EMBL" id="RPB02321.1"/>
    </source>
</evidence>
<dbReference type="EMBL" id="ML120368">
    <property type="protein sequence ID" value="RPB02321.1"/>
    <property type="molecule type" value="Genomic_DNA"/>
</dbReference>
<proteinExistence type="predicted"/>
<feature type="region of interest" description="Disordered" evidence="1">
    <location>
        <begin position="21"/>
        <end position="64"/>
    </location>
</feature>